<evidence type="ECO:0000313" key="2">
    <source>
        <dbReference type="Proteomes" id="UP001472677"/>
    </source>
</evidence>
<organism evidence="1 2">
    <name type="scientific">Hibiscus sabdariffa</name>
    <name type="common">roselle</name>
    <dbReference type="NCBI Taxonomy" id="183260"/>
    <lineage>
        <taxon>Eukaryota</taxon>
        <taxon>Viridiplantae</taxon>
        <taxon>Streptophyta</taxon>
        <taxon>Embryophyta</taxon>
        <taxon>Tracheophyta</taxon>
        <taxon>Spermatophyta</taxon>
        <taxon>Magnoliopsida</taxon>
        <taxon>eudicotyledons</taxon>
        <taxon>Gunneridae</taxon>
        <taxon>Pentapetalae</taxon>
        <taxon>rosids</taxon>
        <taxon>malvids</taxon>
        <taxon>Malvales</taxon>
        <taxon>Malvaceae</taxon>
        <taxon>Malvoideae</taxon>
        <taxon>Hibiscus</taxon>
    </lineage>
</organism>
<protein>
    <submittedName>
        <fullName evidence="1">Uncharacterized protein</fullName>
    </submittedName>
</protein>
<gene>
    <name evidence="1" type="ORF">V6N12_069673</name>
</gene>
<proteinExistence type="predicted"/>
<dbReference type="Proteomes" id="UP001472677">
    <property type="component" value="Unassembled WGS sequence"/>
</dbReference>
<accession>A0ABR2FEK1</accession>
<evidence type="ECO:0000313" key="1">
    <source>
        <dbReference type="EMBL" id="KAK8579347.1"/>
    </source>
</evidence>
<sequence>MYLAISRWSGLWDPRAQLLRATYGAERCSWGRPRHLQGTCSSFLQTCNVARLGSGFAGLEDEENIVPVTEDDDVHLLDADDVVAVMTNASEGNGQDVEDDVWSTTVARLGLGNDKLFGGFVGPETE</sequence>
<reference evidence="1 2" key="1">
    <citation type="journal article" date="2024" name="G3 (Bethesda)">
        <title>Genome assembly of Hibiscus sabdariffa L. provides insights into metabolisms of medicinal natural products.</title>
        <authorList>
            <person name="Kim T."/>
        </authorList>
    </citation>
    <scope>NUCLEOTIDE SEQUENCE [LARGE SCALE GENOMIC DNA]</scope>
    <source>
        <strain evidence="1">TK-2024</strain>
        <tissue evidence="1">Old leaves</tissue>
    </source>
</reference>
<name>A0ABR2FEK1_9ROSI</name>
<dbReference type="EMBL" id="JBBPBM010000006">
    <property type="protein sequence ID" value="KAK8579347.1"/>
    <property type="molecule type" value="Genomic_DNA"/>
</dbReference>
<comment type="caution">
    <text evidence="1">The sequence shown here is derived from an EMBL/GenBank/DDBJ whole genome shotgun (WGS) entry which is preliminary data.</text>
</comment>
<keyword evidence="2" id="KW-1185">Reference proteome</keyword>